<dbReference type="RefSeq" id="WP_271916244.1">
    <property type="nucleotide sequence ID" value="NZ_JAQNDO010000001.1"/>
</dbReference>
<protein>
    <recommendedName>
        <fullName evidence="5">Outer membrane protein beta-barrel domain-containing protein</fullName>
    </recommendedName>
</protein>
<comment type="caution">
    <text evidence="3">The sequence shown here is derived from an EMBL/GenBank/DDBJ whole genome shotgun (WGS) entry which is preliminary data.</text>
</comment>
<feature type="signal peptide" evidence="2">
    <location>
        <begin position="1"/>
        <end position="21"/>
    </location>
</feature>
<dbReference type="EMBL" id="JAQNDO010000001">
    <property type="protein sequence ID" value="MDC0741034.1"/>
    <property type="molecule type" value="Genomic_DNA"/>
</dbReference>
<evidence type="ECO:0000313" key="4">
    <source>
        <dbReference type="Proteomes" id="UP001221411"/>
    </source>
</evidence>
<reference evidence="3 4" key="1">
    <citation type="submission" date="2022-11" db="EMBL/GenBank/DDBJ databases">
        <title>Minimal conservation of predation-associated metabolite biosynthetic gene clusters underscores biosynthetic potential of Myxococcota including descriptions for ten novel species: Archangium lansinium sp. nov., Myxococcus landrumus sp. nov., Nannocystis bai.</title>
        <authorList>
            <person name="Ahearne A."/>
            <person name="Stevens C."/>
            <person name="Dowd S."/>
        </authorList>
    </citation>
    <scope>NUCLEOTIDE SEQUENCE [LARGE SCALE GENOMIC DNA]</scope>
    <source>
        <strain evidence="3 4">RJM3</strain>
    </source>
</reference>
<proteinExistence type="predicted"/>
<accession>A0ABT5EGS4</accession>
<sequence>MLKRTLFLTAFASLLASPAFAQGPTGDTSAPPPPPADAAAPPPDAAAPPPAAPAAPAEPPKDEPNEETPEDPGGRVRWGVSGNLGWHVPQSMFTIGGEGRIGYQVSNVFSAYAAIGGTGGFGFSADVGFEGINVGVSAISYWYVGAIAEAIFGNRFYVGGGPVLARGALGGITTGVSLDGVAEVTEIASAGFKPGLNLRFGLSTANPSGPRHRRGGFNIGIDALLLFHPSALFVTTRADGPNGSAGVSVRENTLGVSLIPMLTLGYDSR</sequence>
<evidence type="ECO:0000256" key="1">
    <source>
        <dbReference type="SAM" id="MobiDB-lite"/>
    </source>
</evidence>
<gene>
    <name evidence="3" type="ORF">POL67_06725</name>
</gene>
<organism evidence="3 4">
    <name type="scientific">Polyangium mundeleinium</name>
    <dbReference type="NCBI Taxonomy" id="2995306"/>
    <lineage>
        <taxon>Bacteria</taxon>
        <taxon>Pseudomonadati</taxon>
        <taxon>Myxococcota</taxon>
        <taxon>Polyangia</taxon>
        <taxon>Polyangiales</taxon>
        <taxon>Polyangiaceae</taxon>
        <taxon>Polyangium</taxon>
    </lineage>
</organism>
<name>A0ABT5EGS4_9BACT</name>
<keyword evidence="2" id="KW-0732">Signal</keyword>
<evidence type="ECO:0000256" key="2">
    <source>
        <dbReference type="SAM" id="SignalP"/>
    </source>
</evidence>
<feature type="chain" id="PRO_5045722011" description="Outer membrane protein beta-barrel domain-containing protein" evidence="2">
    <location>
        <begin position="22"/>
        <end position="269"/>
    </location>
</feature>
<evidence type="ECO:0000313" key="3">
    <source>
        <dbReference type="EMBL" id="MDC0741034.1"/>
    </source>
</evidence>
<feature type="compositionally biased region" description="Pro residues" evidence="1">
    <location>
        <begin position="30"/>
        <end position="58"/>
    </location>
</feature>
<keyword evidence="4" id="KW-1185">Reference proteome</keyword>
<feature type="region of interest" description="Disordered" evidence="1">
    <location>
        <begin position="19"/>
        <end position="80"/>
    </location>
</feature>
<dbReference type="Proteomes" id="UP001221411">
    <property type="component" value="Unassembled WGS sequence"/>
</dbReference>
<evidence type="ECO:0008006" key="5">
    <source>
        <dbReference type="Google" id="ProtNLM"/>
    </source>
</evidence>